<feature type="compositionally biased region" description="Polar residues" evidence="1">
    <location>
        <begin position="19"/>
        <end position="33"/>
    </location>
</feature>
<dbReference type="Proteomes" id="UP000177622">
    <property type="component" value="Unassembled WGS sequence"/>
</dbReference>
<accession>A0A1F5LEN1</accession>
<reference evidence="2 3" key="1">
    <citation type="journal article" date="2016" name="Sci. Rep.">
        <title>Penicillium arizonense, a new, genome sequenced fungal species, reveals a high chemical diversity in secreted metabolites.</title>
        <authorList>
            <person name="Grijseels S."/>
            <person name="Nielsen J.C."/>
            <person name="Randelovic M."/>
            <person name="Nielsen J."/>
            <person name="Nielsen K.F."/>
            <person name="Workman M."/>
            <person name="Frisvad J.C."/>
        </authorList>
    </citation>
    <scope>NUCLEOTIDE SEQUENCE [LARGE SCALE GENOMIC DNA]</scope>
    <source>
        <strain evidence="2 3">CBS 141311</strain>
    </source>
</reference>
<organism evidence="2 3">
    <name type="scientific">Penicillium arizonense</name>
    <dbReference type="NCBI Taxonomy" id="1835702"/>
    <lineage>
        <taxon>Eukaryota</taxon>
        <taxon>Fungi</taxon>
        <taxon>Dikarya</taxon>
        <taxon>Ascomycota</taxon>
        <taxon>Pezizomycotina</taxon>
        <taxon>Eurotiomycetes</taxon>
        <taxon>Eurotiomycetidae</taxon>
        <taxon>Eurotiales</taxon>
        <taxon>Aspergillaceae</taxon>
        <taxon>Penicillium</taxon>
    </lineage>
</organism>
<name>A0A1F5LEN1_PENAI</name>
<dbReference type="EMBL" id="LXJU01000012">
    <property type="protein sequence ID" value="OGE51673.1"/>
    <property type="molecule type" value="Genomic_DNA"/>
</dbReference>
<dbReference type="RefSeq" id="XP_022487117.1">
    <property type="nucleotide sequence ID" value="XM_022633044.1"/>
</dbReference>
<keyword evidence="3" id="KW-1185">Reference proteome</keyword>
<evidence type="ECO:0000313" key="2">
    <source>
        <dbReference type="EMBL" id="OGE51673.1"/>
    </source>
</evidence>
<evidence type="ECO:0000256" key="1">
    <source>
        <dbReference type="SAM" id="MobiDB-lite"/>
    </source>
</evidence>
<dbReference type="GeneID" id="34577778"/>
<evidence type="ECO:0000313" key="3">
    <source>
        <dbReference type="Proteomes" id="UP000177622"/>
    </source>
</evidence>
<protein>
    <submittedName>
        <fullName evidence="2">Uncharacterized protein</fullName>
    </submittedName>
</protein>
<dbReference type="AlphaFoldDB" id="A0A1F5LEN1"/>
<comment type="caution">
    <text evidence="2">The sequence shown here is derived from an EMBL/GenBank/DDBJ whole genome shotgun (WGS) entry which is preliminary data.</text>
</comment>
<sequence length="33" mass="3684">MAFAINWHPTFRSTRDTDPNSYNANPDPDGTSS</sequence>
<feature type="region of interest" description="Disordered" evidence="1">
    <location>
        <begin position="1"/>
        <end position="33"/>
    </location>
</feature>
<proteinExistence type="predicted"/>
<gene>
    <name evidence="2" type="ORF">PENARI_c012G10883</name>
</gene>